<protein>
    <recommendedName>
        <fullName evidence="4">Transposase</fullName>
    </recommendedName>
</protein>
<reference evidence="2 3" key="1">
    <citation type="submission" date="2018-09" db="EMBL/GenBank/DDBJ databases">
        <authorList>
            <person name="Livingstone P.G."/>
            <person name="Whitworth D.E."/>
        </authorList>
    </citation>
    <scope>NUCLEOTIDE SEQUENCE [LARGE SCALE GENOMIC DNA]</scope>
    <source>
        <strain evidence="2 3">CA031B</strain>
    </source>
</reference>
<organism evidence="2 3">
    <name type="scientific">Corallococcus praedator</name>
    <dbReference type="NCBI Taxonomy" id="2316724"/>
    <lineage>
        <taxon>Bacteria</taxon>
        <taxon>Pseudomonadati</taxon>
        <taxon>Myxococcota</taxon>
        <taxon>Myxococcia</taxon>
        <taxon>Myxococcales</taxon>
        <taxon>Cystobacterineae</taxon>
        <taxon>Myxococcaceae</taxon>
        <taxon>Corallococcus</taxon>
    </lineage>
</organism>
<comment type="caution">
    <text evidence="2">The sequence shown here is derived from an EMBL/GenBank/DDBJ whole genome shotgun (WGS) entry which is preliminary data.</text>
</comment>
<accession>A0ABX9QQ32</accession>
<dbReference type="Pfam" id="PF01527">
    <property type="entry name" value="HTH_Tnp_1"/>
    <property type="match status" value="1"/>
</dbReference>
<evidence type="ECO:0008006" key="4">
    <source>
        <dbReference type="Google" id="ProtNLM"/>
    </source>
</evidence>
<gene>
    <name evidence="2" type="ORF">D7Y13_07810</name>
</gene>
<dbReference type="Proteomes" id="UP000278907">
    <property type="component" value="Unassembled WGS sequence"/>
</dbReference>
<dbReference type="SUPFAM" id="SSF48295">
    <property type="entry name" value="TrpR-like"/>
    <property type="match status" value="1"/>
</dbReference>
<evidence type="ECO:0000256" key="1">
    <source>
        <dbReference type="SAM" id="MobiDB-lite"/>
    </source>
</evidence>
<sequence>MDAKTLEEGVIPPARPERRRRFRAEENQWSLAQAEMAGQSISSRARRYGMSASMLFRWMRLSEEGRCPG</sequence>
<dbReference type="InterPro" id="IPR002514">
    <property type="entry name" value="Transposase_8"/>
</dbReference>
<dbReference type="EMBL" id="RAWI01000039">
    <property type="protein sequence ID" value="RKI13333.1"/>
    <property type="molecule type" value="Genomic_DNA"/>
</dbReference>
<dbReference type="RefSeq" id="WP_120582210.1">
    <property type="nucleotide sequence ID" value="NZ_RAWI01000039.1"/>
</dbReference>
<evidence type="ECO:0000313" key="2">
    <source>
        <dbReference type="EMBL" id="RKI13333.1"/>
    </source>
</evidence>
<feature type="region of interest" description="Disordered" evidence="1">
    <location>
        <begin position="1"/>
        <end position="22"/>
    </location>
</feature>
<keyword evidence="3" id="KW-1185">Reference proteome</keyword>
<evidence type="ECO:0000313" key="3">
    <source>
        <dbReference type="Proteomes" id="UP000278907"/>
    </source>
</evidence>
<name>A0ABX9QQ32_9BACT</name>
<proteinExistence type="predicted"/>
<dbReference type="InterPro" id="IPR010921">
    <property type="entry name" value="Trp_repressor/repl_initiator"/>
</dbReference>